<organism evidence="2 3">
    <name type="scientific">Salinirubellus salinus</name>
    <dbReference type="NCBI Taxonomy" id="1364945"/>
    <lineage>
        <taxon>Archaea</taxon>
        <taxon>Methanobacteriati</taxon>
        <taxon>Methanobacteriota</taxon>
        <taxon>Stenosarchaea group</taxon>
        <taxon>Halobacteria</taxon>
        <taxon>Halobacteriales</taxon>
        <taxon>Natronomonadaceae</taxon>
        <taxon>Salinirubellus</taxon>
    </lineage>
</organism>
<dbReference type="InterPro" id="IPR055537">
    <property type="entry name" value="DUF7113"/>
</dbReference>
<dbReference type="EMBL" id="CP104003">
    <property type="protein sequence ID" value="UWM55431.1"/>
    <property type="molecule type" value="Genomic_DNA"/>
</dbReference>
<keyword evidence="3" id="KW-1185">Reference proteome</keyword>
<dbReference type="GeneID" id="74941536"/>
<dbReference type="KEGG" id="ssai:N0B31_03900"/>
<evidence type="ECO:0000313" key="3">
    <source>
        <dbReference type="Proteomes" id="UP001057580"/>
    </source>
</evidence>
<dbReference type="Proteomes" id="UP001057580">
    <property type="component" value="Chromosome"/>
</dbReference>
<dbReference type="Pfam" id="PF23425">
    <property type="entry name" value="DUF7113"/>
    <property type="match status" value="1"/>
</dbReference>
<dbReference type="AlphaFoldDB" id="A0A9E7R408"/>
<gene>
    <name evidence="2" type="ORF">N0B31_03900</name>
</gene>
<sequence>MMLIRGHAGGTALTGTLYERGEEPPAFKGAPDEGAPYVWVCDAFYEVESGGQPQTIGDRELNVAFETPMPRGFDTRDAAVEAAKEHLRTQFARVGVAESEVEIEVIKREPGVEQG</sequence>
<proteinExistence type="predicted"/>
<accession>A0A9E7R408</accession>
<reference evidence="2" key="1">
    <citation type="submission" date="2022-09" db="EMBL/GenBank/DDBJ databases">
        <title>Diverse halophilic archaea isolated from saline environments.</title>
        <authorList>
            <person name="Cui H.-L."/>
        </authorList>
    </citation>
    <scope>NUCLEOTIDE SEQUENCE</scope>
    <source>
        <strain evidence="2">ZS-35-S2</strain>
    </source>
</reference>
<feature type="region of interest" description="Disordered" evidence="1">
    <location>
        <begin position="1"/>
        <end position="32"/>
    </location>
</feature>
<dbReference type="RefSeq" id="WP_260594531.1">
    <property type="nucleotide sequence ID" value="NZ_CP104003.1"/>
</dbReference>
<protein>
    <submittedName>
        <fullName evidence="2">Uncharacterized protein</fullName>
    </submittedName>
</protein>
<evidence type="ECO:0000313" key="2">
    <source>
        <dbReference type="EMBL" id="UWM55431.1"/>
    </source>
</evidence>
<evidence type="ECO:0000256" key="1">
    <source>
        <dbReference type="SAM" id="MobiDB-lite"/>
    </source>
</evidence>
<name>A0A9E7R408_9EURY</name>